<protein>
    <submittedName>
        <fullName evidence="1">Uncharacterized protein</fullName>
    </submittedName>
</protein>
<gene>
    <name evidence="1" type="ORF">CASFOL_020185</name>
</gene>
<sequence length="59" mass="6583">MDAIKLILIAAAVSNLDDLKPLMSALKTEKEGNSFEAVKEAPLDPVEEKLRQQRACWRS</sequence>
<keyword evidence="2" id="KW-1185">Reference proteome</keyword>
<accession>A0ABD3D049</accession>
<organism evidence="1 2">
    <name type="scientific">Castilleja foliolosa</name>
    <dbReference type="NCBI Taxonomy" id="1961234"/>
    <lineage>
        <taxon>Eukaryota</taxon>
        <taxon>Viridiplantae</taxon>
        <taxon>Streptophyta</taxon>
        <taxon>Embryophyta</taxon>
        <taxon>Tracheophyta</taxon>
        <taxon>Spermatophyta</taxon>
        <taxon>Magnoliopsida</taxon>
        <taxon>eudicotyledons</taxon>
        <taxon>Gunneridae</taxon>
        <taxon>Pentapetalae</taxon>
        <taxon>asterids</taxon>
        <taxon>lamiids</taxon>
        <taxon>Lamiales</taxon>
        <taxon>Orobanchaceae</taxon>
        <taxon>Pedicularideae</taxon>
        <taxon>Castillejinae</taxon>
        <taxon>Castilleja</taxon>
    </lineage>
</organism>
<comment type="caution">
    <text evidence="1">The sequence shown here is derived from an EMBL/GenBank/DDBJ whole genome shotgun (WGS) entry which is preliminary data.</text>
</comment>
<proteinExistence type="predicted"/>
<dbReference type="EMBL" id="JAVIJP010000027">
    <property type="protein sequence ID" value="KAL3635638.1"/>
    <property type="molecule type" value="Genomic_DNA"/>
</dbReference>
<name>A0ABD3D049_9LAMI</name>
<evidence type="ECO:0000313" key="1">
    <source>
        <dbReference type="EMBL" id="KAL3635638.1"/>
    </source>
</evidence>
<evidence type="ECO:0000313" key="2">
    <source>
        <dbReference type="Proteomes" id="UP001632038"/>
    </source>
</evidence>
<dbReference type="Proteomes" id="UP001632038">
    <property type="component" value="Unassembled WGS sequence"/>
</dbReference>
<dbReference type="AlphaFoldDB" id="A0ABD3D049"/>
<reference evidence="2" key="1">
    <citation type="journal article" date="2024" name="IScience">
        <title>Strigolactones Initiate the Formation of Haustorium-like Structures in Castilleja.</title>
        <authorList>
            <person name="Buerger M."/>
            <person name="Peterson D."/>
            <person name="Chory J."/>
        </authorList>
    </citation>
    <scope>NUCLEOTIDE SEQUENCE [LARGE SCALE GENOMIC DNA]</scope>
</reference>